<keyword evidence="2" id="KW-1185">Reference proteome</keyword>
<sequence>MGTVHIKRIYASPAPEDGFRVLVDRLWPRGLSKEAAHVDLWLKEIAPSQALREWFGHDPAHFTEFREKYREELDGNPEPVARIGALAKSQDVTLLYGARDTRINQATVLAGYLADRGISLVRAD</sequence>
<reference evidence="2" key="2">
    <citation type="submission" date="2013-04" db="EMBL/GenBank/DDBJ databases">
        <title>Bisphenol A degrading Sphingobium sp. strain BiD32.</title>
        <authorList>
            <person name="Nielsen J.L."/>
            <person name="Zhou N.A."/>
            <person name="Kjeldal H."/>
        </authorList>
    </citation>
    <scope>NUCLEOTIDE SEQUENCE [LARGE SCALE GENOMIC DNA]</scope>
    <source>
        <strain evidence="2">BiD32</strain>
    </source>
</reference>
<dbReference type="Proteomes" id="UP000013201">
    <property type="component" value="Unassembled WGS sequence"/>
</dbReference>
<dbReference type="PANTHER" id="PTHR36849">
    <property type="entry name" value="CYTOPLASMIC PROTEIN-RELATED"/>
    <property type="match status" value="1"/>
</dbReference>
<dbReference type="AlphaFoldDB" id="N1MN55"/>
<dbReference type="EMBL" id="CAVK010000061">
    <property type="protein sequence ID" value="CCW17037.1"/>
    <property type="molecule type" value="Genomic_DNA"/>
</dbReference>
<protein>
    <recommendedName>
        <fullName evidence="3">Uroporphyrin-III methyltransferase</fullName>
    </recommendedName>
</protein>
<evidence type="ECO:0008006" key="3">
    <source>
        <dbReference type="Google" id="ProtNLM"/>
    </source>
</evidence>
<reference evidence="1 2" key="1">
    <citation type="submission" date="2013-03" db="EMBL/GenBank/DDBJ databases">
        <authorList>
            <person name="Le V."/>
        </authorList>
    </citation>
    <scope>NUCLEOTIDE SEQUENCE [LARGE SCALE GENOMIC DNA]</scope>
    <source>
        <strain evidence="1 2">BiD32</strain>
    </source>
</reference>
<gene>
    <name evidence="1" type="ORF">EBBID32_13760</name>
</gene>
<dbReference type="Pfam" id="PF22752">
    <property type="entry name" value="DUF488-N3i"/>
    <property type="match status" value="1"/>
</dbReference>
<name>N1MN55_9SPHN</name>
<proteinExistence type="predicted"/>
<accession>N1MN55</accession>
<evidence type="ECO:0000313" key="2">
    <source>
        <dbReference type="Proteomes" id="UP000013201"/>
    </source>
</evidence>
<evidence type="ECO:0000313" key="1">
    <source>
        <dbReference type="EMBL" id="CCW17037.1"/>
    </source>
</evidence>
<dbReference type="PANTHER" id="PTHR36849:SF1">
    <property type="entry name" value="CYTOPLASMIC PROTEIN"/>
    <property type="match status" value="1"/>
</dbReference>
<dbReference type="InterPro" id="IPR052552">
    <property type="entry name" value="YeaO-like"/>
</dbReference>
<dbReference type="RefSeq" id="WP_006952818.1">
    <property type="nucleotide sequence ID" value="NZ_CAVK010000061.1"/>
</dbReference>
<organism evidence="1 2">
    <name type="scientific">Sphingobium indicum BiD32</name>
    <dbReference type="NCBI Taxonomy" id="1301087"/>
    <lineage>
        <taxon>Bacteria</taxon>
        <taxon>Pseudomonadati</taxon>
        <taxon>Pseudomonadota</taxon>
        <taxon>Alphaproteobacteria</taxon>
        <taxon>Sphingomonadales</taxon>
        <taxon>Sphingomonadaceae</taxon>
        <taxon>Sphingobium</taxon>
    </lineage>
</organism>
<comment type="caution">
    <text evidence="1">The sequence shown here is derived from an EMBL/GenBank/DDBJ whole genome shotgun (WGS) entry which is preliminary data.</text>
</comment>